<gene>
    <name evidence="1" type="ORF">SAMN05421508_103416</name>
</gene>
<dbReference type="RefSeq" id="WP_097278864.1">
    <property type="nucleotide sequence ID" value="NZ_OCNJ01000003.1"/>
</dbReference>
<dbReference type="EMBL" id="OCNJ01000003">
    <property type="protein sequence ID" value="SOD94222.1"/>
    <property type="molecule type" value="Genomic_DNA"/>
</dbReference>
<proteinExistence type="predicted"/>
<evidence type="ECO:0000313" key="1">
    <source>
        <dbReference type="EMBL" id="SOD94222.1"/>
    </source>
</evidence>
<evidence type="ECO:0000313" key="2">
    <source>
        <dbReference type="Proteomes" id="UP000219621"/>
    </source>
</evidence>
<dbReference type="AlphaFoldDB" id="A0A286GFF4"/>
<sequence length="67" mass="7158">MAEPFVTVAEFNPTTGSETGVTLHICRDKVTAVRSVPGTQASFVYLDNGMEFCVAGTAEAVTERFAE</sequence>
<organism evidence="1 2">
    <name type="scientific">Caenispirillum bisanense</name>
    <dbReference type="NCBI Taxonomy" id="414052"/>
    <lineage>
        <taxon>Bacteria</taxon>
        <taxon>Pseudomonadati</taxon>
        <taxon>Pseudomonadota</taxon>
        <taxon>Alphaproteobacteria</taxon>
        <taxon>Rhodospirillales</taxon>
        <taxon>Novispirillaceae</taxon>
        <taxon>Caenispirillum</taxon>
    </lineage>
</organism>
<reference evidence="1 2" key="1">
    <citation type="submission" date="2017-09" db="EMBL/GenBank/DDBJ databases">
        <authorList>
            <person name="Ehlers B."/>
            <person name="Leendertz F.H."/>
        </authorList>
    </citation>
    <scope>NUCLEOTIDE SEQUENCE [LARGE SCALE GENOMIC DNA]</scope>
    <source>
        <strain evidence="1 2">USBA 140</strain>
    </source>
</reference>
<dbReference type="Proteomes" id="UP000219621">
    <property type="component" value="Unassembled WGS sequence"/>
</dbReference>
<keyword evidence="2" id="KW-1185">Reference proteome</keyword>
<protein>
    <submittedName>
        <fullName evidence="1">Uncharacterized protein</fullName>
    </submittedName>
</protein>
<name>A0A286GFF4_9PROT</name>
<accession>A0A286GFF4</accession>